<dbReference type="NCBIfam" id="TIGR01603">
    <property type="entry name" value="maj_tail_phi13"/>
    <property type="match status" value="1"/>
</dbReference>
<organism evidence="1 2">
    <name type="scientific">Clostridium botulinum</name>
    <dbReference type="NCBI Taxonomy" id="1491"/>
    <lineage>
        <taxon>Bacteria</taxon>
        <taxon>Bacillati</taxon>
        <taxon>Bacillota</taxon>
        <taxon>Clostridia</taxon>
        <taxon>Eubacteriales</taxon>
        <taxon>Clostridiaceae</taxon>
        <taxon>Clostridium</taxon>
    </lineage>
</organism>
<dbReference type="EMBL" id="SGKC01000053">
    <property type="protein sequence ID" value="NEZ93806.1"/>
    <property type="molecule type" value="Genomic_DNA"/>
</dbReference>
<proteinExistence type="predicted"/>
<dbReference type="RefSeq" id="WP_004442213.1">
    <property type="nucleotide sequence ID" value="NZ_LFON01000014.1"/>
</dbReference>
<comment type="caution">
    <text evidence="1">The sequence shown here is derived from an EMBL/GenBank/DDBJ whole genome shotgun (WGS) entry which is preliminary data.</text>
</comment>
<evidence type="ECO:0000313" key="2">
    <source>
        <dbReference type="Proteomes" id="UP000473887"/>
    </source>
</evidence>
<dbReference type="AlphaFoldDB" id="A0A846IA53"/>
<gene>
    <name evidence="1" type="ORF">EXM69_18120</name>
</gene>
<dbReference type="InterPro" id="IPR006490">
    <property type="entry name" value="Maj_tail_phi13"/>
</dbReference>
<accession>A0A846IA53</accession>
<reference evidence="1 2" key="1">
    <citation type="submission" date="2019-02" db="EMBL/GenBank/DDBJ databases">
        <title>Genome sequencing of Clostridium botulinum clinical isolates.</title>
        <authorList>
            <person name="Brunt J."/>
            <person name="Van Vliet A.H.M."/>
            <person name="Stringer S.C."/>
            <person name="Grant K.A."/>
            <person name="Carter A.C."/>
            <person name="Peck M.W."/>
        </authorList>
    </citation>
    <scope>NUCLEOTIDE SEQUENCE [LARGE SCALE GENOMIC DNA]</scope>
    <source>
        <strain evidence="1 2">H142660711</strain>
    </source>
</reference>
<evidence type="ECO:0000313" key="1">
    <source>
        <dbReference type="EMBL" id="NEZ93806.1"/>
    </source>
</evidence>
<sequence length="201" mass="22863">MDEQVTQVVPVVGFEKIYVAHVLQDDINGMKFDTPRYLPGVKELGLKPKINVDDFYAENKLWLSDSTLANVDTELDITDLDKENENYCMGHKLAEEGGVMYHDDDKAPSLAILGKAIKGNRKARYIVIYNGTFSIGDESYKGKEGKSNFQTKKMKGSFAPLKNNGLWKWKVDEEDGMTDEKFFKEVIIPKEKVETIENKEI</sequence>
<protein>
    <submittedName>
        <fullName evidence="1">Phage tail protein</fullName>
    </submittedName>
</protein>
<name>A0A846IA53_CLOBO</name>
<dbReference type="Proteomes" id="UP000473887">
    <property type="component" value="Unassembled WGS sequence"/>
</dbReference>